<sequence>MAAFRQRIPVMNGVDSPCQEYLNGDSKSTLKGPGWDFCQ</sequence>
<name>C6H1E0_AJECH</name>
<accession>C6H1E0</accession>
<dbReference type="Proteomes" id="UP000002624">
    <property type="component" value="Unassembled WGS sequence"/>
</dbReference>
<gene>
    <name evidence="1" type="ORF">HCDG_00522</name>
</gene>
<dbReference type="VEuPathDB" id="FungiDB:HCDG_00522"/>
<protein>
    <submittedName>
        <fullName evidence="1">Uncharacterized protein</fullName>
    </submittedName>
</protein>
<evidence type="ECO:0000313" key="1">
    <source>
        <dbReference type="EMBL" id="EER44943.1"/>
    </source>
</evidence>
<organism evidence="1 2">
    <name type="scientific">Ajellomyces capsulatus (strain H143)</name>
    <name type="common">Darling's disease fungus</name>
    <name type="synonym">Histoplasma capsulatum</name>
    <dbReference type="NCBI Taxonomy" id="544712"/>
    <lineage>
        <taxon>Eukaryota</taxon>
        <taxon>Fungi</taxon>
        <taxon>Dikarya</taxon>
        <taxon>Ascomycota</taxon>
        <taxon>Pezizomycotina</taxon>
        <taxon>Eurotiomycetes</taxon>
        <taxon>Eurotiomycetidae</taxon>
        <taxon>Onygenales</taxon>
        <taxon>Ajellomycetaceae</taxon>
        <taxon>Histoplasma</taxon>
    </lineage>
</organism>
<dbReference type="EMBL" id="GG692419">
    <property type="protein sequence ID" value="EER44943.1"/>
    <property type="molecule type" value="Genomic_DNA"/>
</dbReference>
<reference evidence="2" key="1">
    <citation type="submission" date="2009-05" db="EMBL/GenBank/DDBJ databases">
        <title>The genome sequence of Ajellomyces capsulatus strain H143.</title>
        <authorList>
            <person name="Champion M."/>
            <person name="Cuomo C.A."/>
            <person name="Ma L.-J."/>
            <person name="Henn M.R."/>
            <person name="Sil A."/>
            <person name="Goldman B."/>
            <person name="Young S.K."/>
            <person name="Kodira C.D."/>
            <person name="Zeng Q."/>
            <person name="Koehrsen M."/>
            <person name="Alvarado L."/>
            <person name="Berlin A.M."/>
            <person name="Borenstein D."/>
            <person name="Chen Z."/>
            <person name="Engels R."/>
            <person name="Freedman E."/>
            <person name="Gellesch M."/>
            <person name="Goldberg J."/>
            <person name="Griggs A."/>
            <person name="Gujja S."/>
            <person name="Heiman D.I."/>
            <person name="Hepburn T.A."/>
            <person name="Howarth C."/>
            <person name="Jen D."/>
            <person name="Larson L."/>
            <person name="Lewis B."/>
            <person name="Mehta T."/>
            <person name="Park D."/>
            <person name="Pearson M."/>
            <person name="Roberts A."/>
            <person name="Saif S."/>
            <person name="Shea T.D."/>
            <person name="Shenoy N."/>
            <person name="Sisk P."/>
            <person name="Stolte C."/>
            <person name="Sykes S."/>
            <person name="Walk T."/>
            <person name="White J."/>
            <person name="Yandava C."/>
            <person name="Klein B."/>
            <person name="McEwen J.G."/>
            <person name="Puccia R."/>
            <person name="Goldman G.H."/>
            <person name="Felipe M.S."/>
            <person name="Nino-Vega G."/>
            <person name="San-Blas G."/>
            <person name="Taylor J.W."/>
            <person name="Mendoza L."/>
            <person name="Galagan J.E."/>
            <person name="Nusbaum C."/>
            <person name="Birren B.W."/>
        </authorList>
    </citation>
    <scope>NUCLEOTIDE SEQUENCE [LARGE SCALE GENOMIC DNA]</scope>
    <source>
        <strain evidence="2">H143</strain>
    </source>
</reference>
<dbReference type="HOGENOM" id="CLU_3319924_0_0_1"/>
<proteinExistence type="predicted"/>
<evidence type="ECO:0000313" key="2">
    <source>
        <dbReference type="Proteomes" id="UP000002624"/>
    </source>
</evidence>
<dbReference type="AlphaFoldDB" id="C6H1E0"/>